<dbReference type="OrthoDB" id="436405at2759"/>
<dbReference type="Pfam" id="PF08294">
    <property type="entry name" value="TIM21"/>
    <property type="match status" value="1"/>
</dbReference>
<comment type="caution">
    <text evidence="9">The sequence shown here is derived from an EMBL/GenBank/DDBJ whole genome shotgun (WGS) entry which is preliminary data.</text>
</comment>
<name>A0A8S1F5Z3_9PELO</name>
<dbReference type="GO" id="GO:0005744">
    <property type="term" value="C:TIM23 mitochondrial import inner membrane translocase complex"/>
    <property type="evidence" value="ECO:0007669"/>
    <property type="project" value="UniProtKB-UniRule"/>
</dbReference>
<keyword evidence="6 8" id="KW-0496">Mitochondrion</keyword>
<keyword evidence="5 8" id="KW-1133">Transmembrane helix</keyword>
<evidence type="ECO:0000256" key="4">
    <source>
        <dbReference type="ARBA" id="ARBA00022946"/>
    </source>
</evidence>
<dbReference type="GO" id="GO:0030150">
    <property type="term" value="P:protein import into mitochondrial matrix"/>
    <property type="evidence" value="ECO:0007669"/>
    <property type="project" value="UniProtKB-UniRule"/>
</dbReference>
<dbReference type="AlphaFoldDB" id="A0A8S1F5Z3"/>
<dbReference type="EMBL" id="CADEPM010000005">
    <property type="protein sequence ID" value="CAB3406219.1"/>
    <property type="molecule type" value="Genomic_DNA"/>
</dbReference>
<evidence type="ECO:0000256" key="1">
    <source>
        <dbReference type="ARBA" id="ARBA00004304"/>
    </source>
</evidence>
<keyword evidence="8" id="KW-0999">Mitochondrion inner membrane</keyword>
<dbReference type="PANTHER" id="PTHR13032">
    <property type="entry name" value="MITOCHONDRIAL IMPORT INNER MEMBRANE TRANSLOCASE SUBUNIT TIM21"/>
    <property type="match status" value="1"/>
</dbReference>
<keyword evidence="8" id="KW-0653">Protein transport</keyword>
<protein>
    <recommendedName>
        <fullName evidence="8">Mitochondrial import inner membrane translocase subunit Tim21</fullName>
    </recommendedName>
</protein>
<proteinExistence type="inferred from homology"/>
<keyword evidence="10" id="KW-1185">Reference proteome</keyword>
<dbReference type="Gene3D" id="3.10.450.320">
    <property type="entry name" value="Mitochondrial import inner membrane translocase subunit Tim21"/>
    <property type="match status" value="1"/>
</dbReference>
<evidence type="ECO:0000256" key="8">
    <source>
        <dbReference type="RuleBase" id="RU367142"/>
    </source>
</evidence>
<keyword evidence="7 8" id="KW-0472">Membrane</keyword>
<comment type="subcellular location">
    <subcellularLocation>
        <location evidence="8">Mitochondrion inner membrane</location>
        <topology evidence="8">Single-pass membrane protein</topology>
    </subcellularLocation>
    <subcellularLocation>
        <location evidence="1">Mitochondrion membrane</location>
        <topology evidence="1">Single-pass membrane protein</topology>
    </subcellularLocation>
</comment>
<evidence type="ECO:0000256" key="6">
    <source>
        <dbReference type="ARBA" id="ARBA00023128"/>
    </source>
</evidence>
<dbReference type="PANTHER" id="PTHR13032:SF6">
    <property type="entry name" value="MITOCHONDRIAL IMPORT INNER MEMBRANE TRANSLOCASE SUBUNIT TIM21"/>
    <property type="match status" value="1"/>
</dbReference>
<reference evidence="9 10" key="1">
    <citation type="submission" date="2020-04" db="EMBL/GenBank/DDBJ databases">
        <authorList>
            <person name="Laetsch R D."/>
            <person name="Stevens L."/>
            <person name="Kumar S."/>
            <person name="Blaxter L. M."/>
        </authorList>
    </citation>
    <scope>NUCLEOTIDE SEQUENCE [LARGE SCALE GENOMIC DNA]</scope>
</reference>
<dbReference type="FunFam" id="3.10.450.320:FF:000003">
    <property type="entry name" value="Protein CBG23912"/>
    <property type="match status" value="1"/>
</dbReference>
<accession>A0A8S1F5Z3</accession>
<gene>
    <name evidence="9" type="ORF">CBOVIS_LOCUS8321</name>
</gene>
<comment type="subunit">
    <text evidence="8">Component of the TIM23 complex.</text>
</comment>
<evidence type="ECO:0000313" key="10">
    <source>
        <dbReference type="Proteomes" id="UP000494206"/>
    </source>
</evidence>
<keyword evidence="3 8" id="KW-0812">Transmembrane</keyword>
<dbReference type="InterPro" id="IPR038552">
    <property type="entry name" value="Tim21_IMS_sf"/>
</dbReference>
<evidence type="ECO:0000313" key="9">
    <source>
        <dbReference type="EMBL" id="CAB3406219.1"/>
    </source>
</evidence>
<evidence type="ECO:0000256" key="2">
    <source>
        <dbReference type="ARBA" id="ARBA00010867"/>
    </source>
</evidence>
<dbReference type="InterPro" id="IPR013261">
    <property type="entry name" value="Tim21"/>
</dbReference>
<comment type="function">
    <text evidence="8">Essential component of the TIM23 complex, a complex that mediates the translocation of transit peptide-containing proteins across the mitochondrial inner membrane.</text>
</comment>
<dbReference type="Proteomes" id="UP000494206">
    <property type="component" value="Unassembled WGS sequence"/>
</dbReference>
<evidence type="ECO:0000256" key="7">
    <source>
        <dbReference type="ARBA" id="ARBA00023136"/>
    </source>
</evidence>
<comment type="similarity">
    <text evidence="2 8">Belongs to the TIM21 family.</text>
</comment>
<sequence length="239" mass="27283">MFLSSSLRGLPLKNSNDARILCSLLQKRAMHLIMKQESVNRTSTVVFQSRLFSKSTDFEKPPATVKEAKNTGNEGALQKSILEEVLIHEKRKPTTFGGKVVEKASNTFMYTAVLVGVGLIGAFFYVLAGEFFAEDSPQTIFNKALEIVRNDGRCMDMFGATIAGFGEETSRGRRRHVAHHKYEKDGRERIRVLFHVKGERDEGIAQAEMEKRDGDWQWRFLYVENKRRPKTTHVLIDNR</sequence>
<feature type="transmembrane region" description="Helical" evidence="8">
    <location>
        <begin position="108"/>
        <end position="128"/>
    </location>
</feature>
<keyword evidence="4" id="KW-0809">Transit peptide</keyword>
<keyword evidence="8" id="KW-0811">Translocation</keyword>
<keyword evidence="8" id="KW-0813">Transport</keyword>
<evidence type="ECO:0000256" key="3">
    <source>
        <dbReference type="ARBA" id="ARBA00022692"/>
    </source>
</evidence>
<organism evidence="9 10">
    <name type="scientific">Caenorhabditis bovis</name>
    <dbReference type="NCBI Taxonomy" id="2654633"/>
    <lineage>
        <taxon>Eukaryota</taxon>
        <taxon>Metazoa</taxon>
        <taxon>Ecdysozoa</taxon>
        <taxon>Nematoda</taxon>
        <taxon>Chromadorea</taxon>
        <taxon>Rhabditida</taxon>
        <taxon>Rhabditina</taxon>
        <taxon>Rhabditomorpha</taxon>
        <taxon>Rhabditoidea</taxon>
        <taxon>Rhabditidae</taxon>
        <taxon>Peloderinae</taxon>
        <taxon>Caenorhabditis</taxon>
    </lineage>
</organism>
<evidence type="ECO:0000256" key="5">
    <source>
        <dbReference type="ARBA" id="ARBA00022989"/>
    </source>
</evidence>